<keyword evidence="5" id="KW-0391">Immunity</keyword>
<feature type="disulfide bond" evidence="9">
    <location>
        <begin position="217"/>
        <end position="244"/>
    </location>
</feature>
<feature type="domain" description="Sushi" evidence="11">
    <location>
        <begin position="20"/>
        <end position="80"/>
    </location>
</feature>
<protein>
    <submittedName>
        <fullName evidence="12">Complement receptor type 2</fullName>
    </submittedName>
</protein>
<evidence type="ECO:0000256" key="10">
    <source>
        <dbReference type="SAM" id="Phobius"/>
    </source>
</evidence>
<dbReference type="CDD" id="cd00033">
    <property type="entry name" value="CCP"/>
    <property type="match status" value="4"/>
</dbReference>
<evidence type="ECO:0000256" key="8">
    <source>
        <dbReference type="ARBA" id="ARBA00023180"/>
    </source>
</evidence>
<keyword evidence="7 9" id="KW-1015">Disulfide bond</keyword>
<feature type="non-terminal residue" evidence="12">
    <location>
        <position position="356"/>
    </location>
</feature>
<feature type="disulfide bond" evidence="9">
    <location>
        <begin position="156"/>
        <end position="183"/>
    </location>
</feature>
<dbReference type="InterPro" id="IPR000436">
    <property type="entry name" value="Sushi_SCR_CCP_dom"/>
</dbReference>
<dbReference type="AlphaFoldDB" id="A0A091H638"/>
<keyword evidence="2 9" id="KW-0768">Sushi</keyword>
<keyword evidence="6" id="KW-0180">Complement pathway</keyword>
<feature type="domain" description="Sushi" evidence="11">
    <location>
        <begin position="247"/>
        <end position="305"/>
    </location>
</feature>
<dbReference type="PROSITE" id="PS50923">
    <property type="entry name" value="SUSHI"/>
    <property type="match status" value="4"/>
</dbReference>
<reference evidence="12 13" key="1">
    <citation type="submission" date="2014-04" db="EMBL/GenBank/DDBJ databases">
        <title>Genome evolution of avian class.</title>
        <authorList>
            <person name="Zhang G."/>
            <person name="Li C."/>
        </authorList>
    </citation>
    <scope>NUCLEOTIDE SEQUENCE [LARGE SCALE GENOMIC DNA]</scope>
    <source>
        <strain evidence="12">BGI_N320</strain>
    </source>
</reference>
<evidence type="ECO:0000256" key="6">
    <source>
        <dbReference type="ARBA" id="ARBA00022875"/>
    </source>
</evidence>
<comment type="caution">
    <text evidence="9">Lacks conserved residue(s) required for the propagation of feature annotation.</text>
</comment>
<dbReference type="Pfam" id="PF00084">
    <property type="entry name" value="Sushi"/>
    <property type="match status" value="4"/>
</dbReference>
<feature type="domain" description="Sushi" evidence="11">
    <location>
        <begin position="125"/>
        <end position="185"/>
    </location>
</feature>
<dbReference type="Proteomes" id="UP000054064">
    <property type="component" value="Unassembled WGS sequence"/>
</dbReference>
<dbReference type="EMBL" id="KL526383">
    <property type="protein sequence ID" value="KFO91316.1"/>
    <property type="molecule type" value="Genomic_DNA"/>
</dbReference>
<evidence type="ECO:0000259" key="11">
    <source>
        <dbReference type="PROSITE" id="PS50923"/>
    </source>
</evidence>
<feature type="disulfide bond" evidence="9">
    <location>
        <begin position="188"/>
        <end position="231"/>
    </location>
</feature>
<feature type="disulfide bond" evidence="9">
    <location>
        <begin position="276"/>
        <end position="303"/>
    </location>
</feature>
<dbReference type="GO" id="GO:0045087">
    <property type="term" value="P:innate immune response"/>
    <property type="evidence" value="ECO:0007669"/>
    <property type="project" value="UniProtKB-KW"/>
</dbReference>
<dbReference type="Gene3D" id="2.10.70.10">
    <property type="entry name" value="Complement Module, domain 1"/>
    <property type="match status" value="4"/>
</dbReference>
<feature type="disulfide bond" evidence="9">
    <location>
        <begin position="127"/>
        <end position="170"/>
    </location>
</feature>
<keyword evidence="3" id="KW-0732">Signal</keyword>
<keyword evidence="8" id="KW-0325">Glycoprotein</keyword>
<proteinExistence type="predicted"/>
<feature type="transmembrane region" description="Helical" evidence="10">
    <location>
        <begin position="313"/>
        <end position="335"/>
    </location>
</feature>
<keyword evidence="4" id="KW-0677">Repeat</keyword>
<keyword evidence="10" id="KW-1133">Transmembrane helix</keyword>
<name>A0A091H638_BUCRH</name>
<keyword evidence="13" id="KW-1185">Reference proteome</keyword>
<keyword evidence="10" id="KW-0812">Transmembrane</keyword>
<sequence>AQCQANRTWDPPVPTCEQAVKCQPPPSIANGEHGGPFSDTFDIGALVHYRCKRGFSLIGNKVLRCTTLGVWSRPLPRCKGLALCVGFAAAGVSVQLLRAPQSCSEFSPLMSVSSLLICTSLFPVLHCAKPAGIAHGSLSSPAKAFFTPGTSVSYICEPGFSLSGTASIYCMQSGAWSHPPPVCQVVTCLHPPNITHGKVKGNISDSFSYGASVSYSCDSGYSLVGNAFIKCMGSGTWSQPLPQCKEIRCELPEVRGVKKAMKGNTYRLGTSITLECDDGYTLEGSSQIQCQEDLSWDPPVPACKLTARKPGSVGLGVVVAGVLILLGAGVVWKIISKKKAGYYLTYENHSSQNPLD</sequence>
<dbReference type="PANTHER" id="PTHR46393">
    <property type="entry name" value="SUSHI DOMAIN-CONTAINING PROTEIN"/>
    <property type="match status" value="1"/>
</dbReference>
<dbReference type="FunFam" id="2.10.70.10:FF:000014">
    <property type="entry name" value="Membrane cofactor protein"/>
    <property type="match status" value="2"/>
</dbReference>
<evidence type="ECO:0000256" key="1">
    <source>
        <dbReference type="ARBA" id="ARBA00022588"/>
    </source>
</evidence>
<evidence type="ECO:0000256" key="4">
    <source>
        <dbReference type="ARBA" id="ARBA00022737"/>
    </source>
</evidence>
<evidence type="ECO:0000313" key="13">
    <source>
        <dbReference type="Proteomes" id="UP000054064"/>
    </source>
</evidence>
<feature type="disulfide bond" evidence="9">
    <location>
        <begin position="51"/>
        <end position="78"/>
    </location>
</feature>
<dbReference type="GO" id="GO:0006958">
    <property type="term" value="P:complement activation, classical pathway"/>
    <property type="evidence" value="ECO:0007669"/>
    <property type="project" value="UniProtKB-KW"/>
</dbReference>
<feature type="domain" description="Sushi" evidence="11">
    <location>
        <begin position="186"/>
        <end position="246"/>
    </location>
</feature>
<feature type="disulfide bond" evidence="9">
    <location>
        <begin position="22"/>
        <end position="65"/>
    </location>
</feature>
<keyword evidence="10" id="KW-0472">Membrane</keyword>
<dbReference type="PANTHER" id="PTHR46393:SF7">
    <property type="entry name" value="COMPLEMENT C2"/>
    <property type="match status" value="1"/>
</dbReference>
<dbReference type="SUPFAM" id="SSF57535">
    <property type="entry name" value="Complement control module/SCR domain"/>
    <property type="match status" value="4"/>
</dbReference>
<evidence type="ECO:0000313" key="12">
    <source>
        <dbReference type="EMBL" id="KFO91316.1"/>
    </source>
</evidence>
<accession>A0A091H638</accession>
<gene>
    <name evidence="12" type="ORF">N320_08772</name>
</gene>
<evidence type="ECO:0000256" key="2">
    <source>
        <dbReference type="ARBA" id="ARBA00022659"/>
    </source>
</evidence>
<keyword evidence="1" id="KW-0399">Innate immunity</keyword>
<keyword evidence="12" id="KW-0675">Receptor</keyword>
<dbReference type="SMART" id="SM00032">
    <property type="entry name" value="CCP"/>
    <property type="match status" value="4"/>
</dbReference>
<evidence type="ECO:0000256" key="7">
    <source>
        <dbReference type="ARBA" id="ARBA00023157"/>
    </source>
</evidence>
<feature type="non-terminal residue" evidence="12">
    <location>
        <position position="1"/>
    </location>
</feature>
<evidence type="ECO:0000256" key="9">
    <source>
        <dbReference type="PROSITE-ProRule" id="PRU00302"/>
    </source>
</evidence>
<dbReference type="FunFam" id="2.10.70.10:FF:000070">
    <property type="entry name" value="Complement C3d receptor 2"/>
    <property type="match status" value="1"/>
</dbReference>
<evidence type="ECO:0000256" key="3">
    <source>
        <dbReference type="ARBA" id="ARBA00022729"/>
    </source>
</evidence>
<organism evidence="12 13">
    <name type="scientific">Buceros rhinoceros silvestris</name>
    <dbReference type="NCBI Taxonomy" id="175836"/>
    <lineage>
        <taxon>Eukaryota</taxon>
        <taxon>Metazoa</taxon>
        <taxon>Chordata</taxon>
        <taxon>Craniata</taxon>
        <taxon>Vertebrata</taxon>
        <taxon>Euteleostomi</taxon>
        <taxon>Archelosauria</taxon>
        <taxon>Archosauria</taxon>
        <taxon>Dinosauria</taxon>
        <taxon>Saurischia</taxon>
        <taxon>Theropoda</taxon>
        <taxon>Coelurosauria</taxon>
        <taxon>Aves</taxon>
        <taxon>Neognathae</taxon>
        <taxon>Neoaves</taxon>
        <taxon>Telluraves</taxon>
        <taxon>Coraciimorphae</taxon>
        <taxon>Bucerotiformes</taxon>
        <taxon>Bucerotidae</taxon>
        <taxon>Buceros</taxon>
    </lineage>
</organism>
<dbReference type="InterPro" id="IPR035976">
    <property type="entry name" value="Sushi/SCR/CCP_sf"/>
</dbReference>
<evidence type="ECO:0000256" key="5">
    <source>
        <dbReference type="ARBA" id="ARBA00022859"/>
    </source>
</evidence>